<dbReference type="EMBL" id="JBHSXN010000001">
    <property type="protein sequence ID" value="MFC6951849.1"/>
    <property type="molecule type" value="Genomic_DNA"/>
</dbReference>
<gene>
    <name evidence="1" type="ORF">ACFQGB_03145</name>
</gene>
<organism evidence="1 2">
    <name type="scientific">Halorubellus litoreus</name>
    <dbReference type="NCBI Taxonomy" id="755308"/>
    <lineage>
        <taxon>Archaea</taxon>
        <taxon>Methanobacteriati</taxon>
        <taxon>Methanobacteriota</taxon>
        <taxon>Stenosarchaea group</taxon>
        <taxon>Halobacteria</taxon>
        <taxon>Halobacteriales</taxon>
        <taxon>Halorubellaceae</taxon>
        <taxon>Halorubellus</taxon>
    </lineage>
</organism>
<dbReference type="RefSeq" id="WP_336348857.1">
    <property type="nucleotide sequence ID" value="NZ_JAZAQL010000001.1"/>
</dbReference>
<dbReference type="AlphaFoldDB" id="A0ABD5VEE8"/>
<sequence length="137" mass="15405">MDVEGRLSPETESAAREAYESVGPTAQLVVKEVAKAMAFDREEYRERVTGDVVETARDVLFAAELEVRVGSRDEYEAWRDEFDGEVVERGSEHVDSVAWHVAPFAGEAVAATFQKERDAAVGTLRRQAYGEIYKERF</sequence>
<dbReference type="InterPro" id="IPR043832">
    <property type="entry name" value="DUF5809"/>
</dbReference>
<evidence type="ECO:0000313" key="2">
    <source>
        <dbReference type="Proteomes" id="UP001596395"/>
    </source>
</evidence>
<dbReference type="Proteomes" id="UP001596395">
    <property type="component" value="Unassembled WGS sequence"/>
</dbReference>
<keyword evidence="2" id="KW-1185">Reference proteome</keyword>
<comment type="caution">
    <text evidence="1">The sequence shown here is derived from an EMBL/GenBank/DDBJ whole genome shotgun (WGS) entry which is preliminary data.</text>
</comment>
<accession>A0ABD5VEE8</accession>
<name>A0ABD5VEE8_9EURY</name>
<proteinExistence type="predicted"/>
<protein>
    <submittedName>
        <fullName evidence="1">DUF5809 family protein</fullName>
    </submittedName>
</protein>
<reference evidence="1 2" key="1">
    <citation type="journal article" date="2019" name="Int. J. Syst. Evol. Microbiol.">
        <title>The Global Catalogue of Microorganisms (GCM) 10K type strain sequencing project: providing services to taxonomists for standard genome sequencing and annotation.</title>
        <authorList>
            <consortium name="The Broad Institute Genomics Platform"/>
            <consortium name="The Broad Institute Genome Sequencing Center for Infectious Disease"/>
            <person name="Wu L."/>
            <person name="Ma J."/>
        </authorList>
    </citation>
    <scope>NUCLEOTIDE SEQUENCE [LARGE SCALE GENOMIC DNA]</scope>
    <source>
        <strain evidence="1 2">GX26</strain>
    </source>
</reference>
<evidence type="ECO:0000313" key="1">
    <source>
        <dbReference type="EMBL" id="MFC6951849.1"/>
    </source>
</evidence>
<dbReference type="Pfam" id="PF19125">
    <property type="entry name" value="DUF5809"/>
    <property type="match status" value="1"/>
</dbReference>